<comment type="caution">
    <text evidence="2">The sequence shown here is derived from an EMBL/GenBank/DDBJ whole genome shotgun (WGS) entry which is preliminary data.</text>
</comment>
<keyword evidence="3" id="KW-1185">Reference proteome</keyword>
<dbReference type="EMBL" id="JARAYU010000003">
    <property type="protein sequence ID" value="MDX3700708.1"/>
    <property type="molecule type" value="Genomic_DNA"/>
</dbReference>
<dbReference type="Proteomes" id="UP001271274">
    <property type="component" value="Unassembled WGS sequence"/>
</dbReference>
<organism evidence="2 3">
    <name type="scientific">Streptomyces europaeiscabiei</name>
    <dbReference type="NCBI Taxonomy" id="146819"/>
    <lineage>
        <taxon>Bacteria</taxon>
        <taxon>Bacillati</taxon>
        <taxon>Actinomycetota</taxon>
        <taxon>Actinomycetes</taxon>
        <taxon>Kitasatosporales</taxon>
        <taxon>Streptomycetaceae</taxon>
        <taxon>Streptomyces</taxon>
    </lineage>
</organism>
<name>A0ABU4NFN5_9ACTN</name>
<proteinExistence type="predicted"/>
<sequence length="47" mass="4729">MHGTLTVDDPDHPELDGATVLTPNRAEGSLDPVAGTAGSPASSRMPS</sequence>
<gene>
    <name evidence="2" type="ORF">PV662_13200</name>
</gene>
<accession>A0ABU4NFN5</accession>
<evidence type="ECO:0000313" key="3">
    <source>
        <dbReference type="Proteomes" id="UP001271274"/>
    </source>
</evidence>
<dbReference type="RefSeq" id="WP_162948200.1">
    <property type="nucleotide sequence ID" value="NZ_JARAUT010000005.1"/>
</dbReference>
<feature type="region of interest" description="Disordered" evidence="1">
    <location>
        <begin position="1"/>
        <end position="47"/>
    </location>
</feature>
<evidence type="ECO:0000313" key="2">
    <source>
        <dbReference type="EMBL" id="MDX3700708.1"/>
    </source>
</evidence>
<evidence type="ECO:0000256" key="1">
    <source>
        <dbReference type="SAM" id="MobiDB-lite"/>
    </source>
</evidence>
<protein>
    <submittedName>
        <fullName evidence="2">Uncharacterized protein</fullName>
    </submittedName>
</protein>
<reference evidence="2 3" key="1">
    <citation type="journal article" date="2023" name="Microb. Genom.">
        <title>Mesoterricola silvestris gen. nov., sp. nov., Mesoterricola sediminis sp. nov., Geothrix oryzae sp. nov., Geothrix edaphica sp. nov., Geothrix rubra sp. nov., and Geothrix limicola sp. nov., six novel members of Acidobacteriota isolated from soils.</title>
        <authorList>
            <person name="Weisberg A.J."/>
            <person name="Pearce E."/>
            <person name="Kramer C.G."/>
            <person name="Chang J.H."/>
            <person name="Clarke C.R."/>
        </authorList>
    </citation>
    <scope>NUCLEOTIDE SEQUENCE [LARGE SCALE GENOMIC DNA]</scope>
    <source>
        <strain evidence="2 3">ID09-01A</strain>
    </source>
</reference>